<evidence type="ECO:0000313" key="3">
    <source>
        <dbReference type="Proteomes" id="UP000661607"/>
    </source>
</evidence>
<organism evidence="2 3">
    <name type="scientific">Nonomuraea africana</name>
    <dbReference type="NCBI Taxonomy" id="46171"/>
    <lineage>
        <taxon>Bacteria</taxon>
        <taxon>Bacillati</taxon>
        <taxon>Actinomycetota</taxon>
        <taxon>Actinomycetes</taxon>
        <taxon>Streptosporangiales</taxon>
        <taxon>Streptosporangiaceae</taxon>
        <taxon>Nonomuraea</taxon>
    </lineage>
</organism>
<proteinExistence type="predicted"/>
<gene>
    <name evidence="2" type="ORF">H4W81_004609</name>
</gene>
<evidence type="ECO:0000256" key="1">
    <source>
        <dbReference type="SAM" id="MobiDB-lite"/>
    </source>
</evidence>
<sequence length="111" mass="12020">MMELAARVGDLRMLPGNLATGLGPVGRSLLLATQRALEPFEFPLRPAQKLRTVDLAAVRQNREMPQPEIDPDLGRGAGQRLLADLDDEAGDIPPGRILDDRDRAGLGRQGT</sequence>
<evidence type="ECO:0000313" key="2">
    <source>
        <dbReference type="EMBL" id="MBE1561830.1"/>
    </source>
</evidence>
<comment type="caution">
    <text evidence="2">The sequence shown here is derived from an EMBL/GenBank/DDBJ whole genome shotgun (WGS) entry which is preliminary data.</text>
</comment>
<feature type="region of interest" description="Disordered" evidence="1">
    <location>
        <begin position="61"/>
        <end position="111"/>
    </location>
</feature>
<protein>
    <submittedName>
        <fullName evidence="2">Uncharacterized protein</fullName>
    </submittedName>
</protein>
<name>A0ABR9KIJ9_9ACTN</name>
<dbReference type="EMBL" id="JADBEF010000001">
    <property type="protein sequence ID" value="MBE1561830.1"/>
    <property type="molecule type" value="Genomic_DNA"/>
</dbReference>
<dbReference type="Proteomes" id="UP000661607">
    <property type="component" value="Unassembled WGS sequence"/>
</dbReference>
<keyword evidence="3" id="KW-1185">Reference proteome</keyword>
<reference evidence="2 3" key="1">
    <citation type="submission" date="2020-10" db="EMBL/GenBank/DDBJ databases">
        <title>Sequencing the genomes of 1000 actinobacteria strains.</title>
        <authorList>
            <person name="Klenk H.-P."/>
        </authorList>
    </citation>
    <scope>NUCLEOTIDE SEQUENCE [LARGE SCALE GENOMIC DNA]</scope>
    <source>
        <strain evidence="2 3">DSM 43748</strain>
    </source>
</reference>
<accession>A0ABR9KIJ9</accession>